<organism evidence="2 3">
    <name type="scientific">Plasmodium vivax India VII</name>
    <dbReference type="NCBI Taxonomy" id="1077284"/>
    <lineage>
        <taxon>Eukaryota</taxon>
        <taxon>Sar</taxon>
        <taxon>Alveolata</taxon>
        <taxon>Apicomplexa</taxon>
        <taxon>Aconoidasida</taxon>
        <taxon>Haemosporida</taxon>
        <taxon>Plasmodiidae</taxon>
        <taxon>Plasmodium</taxon>
        <taxon>Plasmodium (Plasmodium)</taxon>
    </lineage>
</organism>
<protein>
    <recommendedName>
        <fullName evidence="4">Dolichyl-diphosphooligosaccharide-protein glycosyltransferase subunit OST5</fullName>
    </recommendedName>
</protein>
<evidence type="ECO:0000313" key="2">
    <source>
        <dbReference type="EMBL" id="KMZ77516.1"/>
    </source>
</evidence>
<proteinExistence type="predicted"/>
<keyword evidence="1" id="KW-1133">Transmembrane helix</keyword>
<keyword evidence="1" id="KW-0472">Membrane</keyword>
<dbReference type="OrthoDB" id="369557at2759"/>
<feature type="transmembrane region" description="Helical" evidence="1">
    <location>
        <begin position="22"/>
        <end position="42"/>
    </location>
</feature>
<accession>A0A0J9S463</accession>
<evidence type="ECO:0008006" key="4">
    <source>
        <dbReference type="Google" id="ProtNLM"/>
    </source>
</evidence>
<dbReference type="Proteomes" id="UP000053562">
    <property type="component" value="Unassembled WGS sequence"/>
</dbReference>
<keyword evidence="1" id="KW-0812">Transmembrane</keyword>
<evidence type="ECO:0000256" key="1">
    <source>
        <dbReference type="SAM" id="Phobius"/>
    </source>
</evidence>
<evidence type="ECO:0000313" key="3">
    <source>
        <dbReference type="Proteomes" id="UP000053562"/>
    </source>
</evidence>
<dbReference type="EMBL" id="KQ234389">
    <property type="protein sequence ID" value="KMZ77516.1"/>
    <property type="molecule type" value="Genomic_DNA"/>
</dbReference>
<feature type="transmembrane region" description="Helical" evidence="1">
    <location>
        <begin position="54"/>
        <end position="79"/>
    </location>
</feature>
<gene>
    <name evidence="2" type="ORF">PVIIG_01486</name>
</gene>
<sequence>MVASTNLNIELEPYQTVLKRKYIPYLLFLFHTFAFVSVIFLIDHLCERRNKRSLRVGLLLCVITSVSVGLALYVLLLYFNVCL</sequence>
<name>A0A0J9S463_PLAVI</name>
<dbReference type="AlphaFoldDB" id="A0A0J9S463"/>
<reference evidence="2 3" key="1">
    <citation type="submission" date="2011-08" db="EMBL/GenBank/DDBJ databases">
        <title>The Genome Sequence of Plasmodium vivax India VII.</title>
        <authorList>
            <consortium name="The Broad Institute Genome Sequencing Platform"/>
            <consortium name="The Broad Institute Genome Sequencing Center for Infectious Disease"/>
            <person name="Neafsey D."/>
            <person name="Carlton J."/>
            <person name="Barnwell J."/>
            <person name="Collins W."/>
            <person name="Escalante A."/>
            <person name="Mullikin J."/>
            <person name="Saul A."/>
            <person name="Guigo R."/>
            <person name="Camara F."/>
            <person name="Young S.K."/>
            <person name="Zeng Q."/>
            <person name="Gargeya S."/>
            <person name="Fitzgerald M."/>
            <person name="Haas B."/>
            <person name="Abouelleil A."/>
            <person name="Alvarado L."/>
            <person name="Arachchi H.M."/>
            <person name="Berlin A."/>
            <person name="Brown A."/>
            <person name="Chapman S.B."/>
            <person name="Chen Z."/>
            <person name="Dunbar C."/>
            <person name="Freedman E."/>
            <person name="Gearin G."/>
            <person name="Gellesch M."/>
            <person name="Goldberg J."/>
            <person name="Griggs A."/>
            <person name="Gujja S."/>
            <person name="Heiman D."/>
            <person name="Howarth C."/>
            <person name="Larson L."/>
            <person name="Lui A."/>
            <person name="MacDonald P.J.P."/>
            <person name="Montmayeur A."/>
            <person name="Murphy C."/>
            <person name="Neiman D."/>
            <person name="Pearson M."/>
            <person name="Priest M."/>
            <person name="Roberts A."/>
            <person name="Saif S."/>
            <person name="Shea T."/>
            <person name="Shenoy N."/>
            <person name="Sisk P."/>
            <person name="Stolte C."/>
            <person name="Sykes S."/>
            <person name="Wortman J."/>
            <person name="Nusbaum C."/>
            <person name="Birren B."/>
        </authorList>
    </citation>
    <scope>NUCLEOTIDE SEQUENCE [LARGE SCALE GENOMIC DNA]</scope>
    <source>
        <strain evidence="2 3">India VII</strain>
    </source>
</reference>